<reference evidence="2" key="2">
    <citation type="submission" date="2018-04" db="EMBL/GenBank/DDBJ databases">
        <title>OnivRS2 (Oryza nivara Reference Sequence Version 2).</title>
        <authorList>
            <person name="Zhang J."/>
            <person name="Kudrna D."/>
            <person name="Lee S."/>
            <person name="Talag J."/>
            <person name="Rajasekar S."/>
            <person name="Welchert J."/>
            <person name="Hsing Y.-I."/>
            <person name="Wing R.A."/>
        </authorList>
    </citation>
    <scope>NUCLEOTIDE SEQUENCE [LARGE SCALE GENOMIC DNA]</scope>
    <source>
        <strain evidence="2">SL10</strain>
    </source>
</reference>
<sequence length="70" mass="7604">MAAARPPAARRRRASLGSRRPAPAAALLLQQTPSPFLHCNGWRGFALQTTVLSAELVNQIEKVQELGEIL</sequence>
<evidence type="ECO:0000313" key="3">
    <source>
        <dbReference type="Proteomes" id="UP000006591"/>
    </source>
</evidence>
<dbReference type="HOGENOM" id="CLU_2762155_0_0_1"/>
<protein>
    <submittedName>
        <fullName evidence="2">Uncharacterized protein</fullName>
    </submittedName>
</protein>
<dbReference type="Proteomes" id="UP000006591">
    <property type="component" value="Chromosome 6"/>
</dbReference>
<reference evidence="2" key="1">
    <citation type="submission" date="2015-04" db="UniProtKB">
        <authorList>
            <consortium name="EnsemblPlants"/>
        </authorList>
    </citation>
    <scope>IDENTIFICATION</scope>
    <source>
        <strain evidence="2">SL10</strain>
    </source>
</reference>
<evidence type="ECO:0000313" key="2">
    <source>
        <dbReference type="EnsemblPlants" id="ONIVA06G22910.5"/>
    </source>
</evidence>
<dbReference type="Gramene" id="ONIVA06G22910.5">
    <property type="protein sequence ID" value="ONIVA06G22910.5"/>
    <property type="gene ID" value="ONIVA06G22910"/>
</dbReference>
<proteinExistence type="predicted"/>
<evidence type="ECO:0000256" key="1">
    <source>
        <dbReference type="SAM" id="MobiDB-lite"/>
    </source>
</evidence>
<accession>A0A0E0HSU2</accession>
<organism evidence="2">
    <name type="scientific">Oryza nivara</name>
    <name type="common">Indian wild rice</name>
    <name type="synonym">Oryza sativa f. spontanea</name>
    <dbReference type="NCBI Taxonomy" id="4536"/>
    <lineage>
        <taxon>Eukaryota</taxon>
        <taxon>Viridiplantae</taxon>
        <taxon>Streptophyta</taxon>
        <taxon>Embryophyta</taxon>
        <taxon>Tracheophyta</taxon>
        <taxon>Spermatophyta</taxon>
        <taxon>Magnoliopsida</taxon>
        <taxon>Liliopsida</taxon>
        <taxon>Poales</taxon>
        <taxon>Poaceae</taxon>
        <taxon>BOP clade</taxon>
        <taxon>Oryzoideae</taxon>
        <taxon>Oryzeae</taxon>
        <taxon>Oryzinae</taxon>
        <taxon>Oryza</taxon>
    </lineage>
</organism>
<dbReference type="EnsemblPlants" id="ONIVA06G22910.5">
    <property type="protein sequence ID" value="ONIVA06G22910.5"/>
    <property type="gene ID" value="ONIVA06G22910"/>
</dbReference>
<keyword evidence="3" id="KW-1185">Reference proteome</keyword>
<dbReference type="AlphaFoldDB" id="A0A0E0HSU2"/>
<name>A0A0E0HSU2_ORYNI</name>
<feature type="region of interest" description="Disordered" evidence="1">
    <location>
        <begin position="1"/>
        <end position="20"/>
    </location>
</feature>